<dbReference type="AlphaFoldDB" id="A0A7T8QW36"/>
<organism evidence="2 3">
    <name type="scientific">Caligus rogercresseyi</name>
    <name type="common">Sea louse</name>
    <dbReference type="NCBI Taxonomy" id="217165"/>
    <lineage>
        <taxon>Eukaryota</taxon>
        <taxon>Metazoa</taxon>
        <taxon>Ecdysozoa</taxon>
        <taxon>Arthropoda</taxon>
        <taxon>Crustacea</taxon>
        <taxon>Multicrustacea</taxon>
        <taxon>Hexanauplia</taxon>
        <taxon>Copepoda</taxon>
        <taxon>Siphonostomatoida</taxon>
        <taxon>Caligidae</taxon>
        <taxon>Caligus</taxon>
    </lineage>
</organism>
<dbReference type="EMBL" id="CP045891">
    <property type="protein sequence ID" value="QQP57216.1"/>
    <property type="molecule type" value="Genomic_DNA"/>
</dbReference>
<feature type="compositionally biased region" description="Polar residues" evidence="1">
    <location>
        <begin position="19"/>
        <end position="31"/>
    </location>
</feature>
<feature type="compositionally biased region" description="Basic and acidic residues" evidence="1">
    <location>
        <begin position="1"/>
        <end position="17"/>
    </location>
</feature>
<proteinExistence type="predicted"/>
<sequence>FGGHESGRAAADEEGQRRQAISTISDISGNPAKTSFEEIMLIDTKYIMIQMKIPSFTG</sequence>
<evidence type="ECO:0000313" key="3">
    <source>
        <dbReference type="Proteomes" id="UP000595437"/>
    </source>
</evidence>
<keyword evidence="3" id="KW-1185">Reference proteome</keyword>
<feature type="non-terminal residue" evidence="2">
    <location>
        <position position="1"/>
    </location>
</feature>
<feature type="non-terminal residue" evidence="2">
    <location>
        <position position="58"/>
    </location>
</feature>
<protein>
    <submittedName>
        <fullName evidence="2">Uncharacterized protein</fullName>
    </submittedName>
</protein>
<name>A0A7T8QW36_CALRO</name>
<reference evidence="3" key="1">
    <citation type="submission" date="2021-01" db="EMBL/GenBank/DDBJ databases">
        <title>Caligus Genome Assembly.</title>
        <authorList>
            <person name="Gallardo-Escarate C."/>
        </authorList>
    </citation>
    <scope>NUCLEOTIDE SEQUENCE [LARGE SCALE GENOMIC DNA]</scope>
</reference>
<dbReference type="Proteomes" id="UP000595437">
    <property type="component" value="Chromosome 2"/>
</dbReference>
<accession>A0A7T8QW36</accession>
<feature type="region of interest" description="Disordered" evidence="1">
    <location>
        <begin position="1"/>
        <end position="31"/>
    </location>
</feature>
<evidence type="ECO:0000256" key="1">
    <source>
        <dbReference type="SAM" id="MobiDB-lite"/>
    </source>
</evidence>
<gene>
    <name evidence="2" type="ORF">FKW44_002133</name>
</gene>
<evidence type="ECO:0000313" key="2">
    <source>
        <dbReference type="EMBL" id="QQP57216.1"/>
    </source>
</evidence>